<sequence>MRRISGFYQNTPGIAVTMYSHVDEDTLFCPFVESEEVNALAQGLTFSLEKTPHPLALIAATSLQQHLRYQQNWQHNFGLTAGEEGPAIGKMFGVLVVRTKEGELGYLSAFSGKLAGGNHHAGFVPPVFDTLVPGDFLNVGLIEVTAINKEISFLESVGAAENAAQIHLLKTTRKERSVGLQQKIFEQYHFLNAAGESKSLIAIFEETPAGKPAAGAGECAAPKLLQYAFLQGMEPLALAEFWWGLSPKSVNWKHGHFYPPCREKCAPILAHMLAS</sequence>
<organism evidence="1 2">
    <name type="scientific">Chitinophaga arvensicola</name>
    <dbReference type="NCBI Taxonomy" id="29529"/>
    <lineage>
        <taxon>Bacteria</taxon>
        <taxon>Pseudomonadati</taxon>
        <taxon>Bacteroidota</taxon>
        <taxon>Chitinophagia</taxon>
        <taxon>Chitinophagales</taxon>
        <taxon>Chitinophagaceae</taxon>
        <taxon>Chitinophaga</taxon>
    </lineage>
</organism>
<keyword evidence="2" id="KW-1185">Reference proteome</keyword>
<gene>
    <name evidence="1" type="ORF">SAMN04488122_4501</name>
</gene>
<evidence type="ECO:0000313" key="2">
    <source>
        <dbReference type="Proteomes" id="UP000199310"/>
    </source>
</evidence>
<dbReference type="STRING" id="29529.SAMN04488122_4501"/>
<dbReference type="AlphaFoldDB" id="A0A1I0S7L4"/>
<accession>A0A1I0S7L4</accession>
<reference evidence="2" key="1">
    <citation type="submission" date="2016-10" db="EMBL/GenBank/DDBJ databases">
        <authorList>
            <person name="Varghese N."/>
            <person name="Submissions S."/>
        </authorList>
    </citation>
    <scope>NUCLEOTIDE SEQUENCE [LARGE SCALE GENOMIC DNA]</scope>
    <source>
        <strain evidence="2">DSM 3695</strain>
    </source>
</reference>
<name>A0A1I0S7L4_9BACT</name>
<protein>
    <submittedName>
        <fullName evidence="1">tRNA pseudouridine32 synthase / 23S rRNA pseudouridine746 synthase</fullName>
    </submittedName>
</protein>
<dbReference type="Proteomes" id="UP000199310">
    <property type="component" value="Unassembled WGS sequence"/>
</dbReference>
<evidence type="ECO:0000313" key="1">
    <source>
        <dbReference type="EMBL" id="SEW51784.1"/>
    </source>
</evidence>
<dbReference type="EMBL" id="FOJG01000002">
    <property type="protein sequence ID" value="SEW51784.1"/>
    <property type="molecule type" value="Genomic_DNA"/>
</dbReference>
<proteinExistence type="predicted"/>